<comment type="caution">
    <text evidence="1">The sequence shown here is derived from an EMBL/GenBank/DDBJ whole genome shotgun (WGS) entry which is preliminary data.</text>
</comment>
<sequence length="53" mass="6181">SATRSATNFRPLAQLTHGNQLSENWLEDSSEYCLQAHNSRFAESKYEKKKRNH</sequence>
<organism evidence="1 2">
    <name type="scientific">Ceratitis capitata</name>
    <name type="common">Mediterranean fruit fly</name>
    <name type="synonym">Tephritis capitata</name>
    <dbReference type="NCBI Taxonomy" id="7213"/>
    <lineage>
        <taxon>Eukaryota</taxon>
        <taxon>Metazoa</taxon>
        <taxon>Ecdysozoa</taxon>
        <taxon>Arthropoda</taxon>
        <taxon>Hexapoda</taxon>
        <taxon>Insecta</taxon>
        <taxon>Pterygota</taxon>
        <taxon>Neoptera</taxon>
        <taxon>Endopterygota</taxon>
        <taxon>Diptera</taxon>
        <taxon>Brachycera</taxon>
        <taxon>Muscomorpha</taxon>
        <taxon>Tephritoidea</taxon>
        <taxon>Tephritidae</taxon>
        <taxon>Ceratitis</taxon>
        <taxon>Ceratitis</taxon>
    </lineage>
</organism>
<evidence type="ECO:0000313" key="2">
    <source>
        <dbReference type="Proteomes" id="UP000606786"/>
    </source>
</evidence>
<protein>
    <submittedName>
        <fullName evidence="1">(Mediterranean fruit fly) hypothetical protein</fullName>
    </submittedName>
</protein>
<feature type="non-terminal residue" evidence="1">
    <location>
        <position position="1"/>
    </location>
</feature>
<dbReference type="Proteomes" id="UP000606786">
    <property type="component" value="Unassembled WGS sequence"/>
</dbReference>
<dbReference type="AlphaFoldDB" id="A0A811U1Y6"/>
<dbReference type="EMBL" id="CAJHJT010000001">
    <property type="protein sequence ID" value="CAD6993112.1"/>
    <property type="molecule type" value="Genomic_DNA"/>
</dbReference>
<accession>A0A811U1Y6</accession>
<reference evidence="1" key="1">
    <citation type="submission" date="2020-11" db="EMBL/GenBank/DDBJ databases">
        <authorList>
            <person name="Whitehead M."/>
        </authorList>
    </citation>
    <scope>NUCLEOTIDE SEQUENCE</scope>
    <source>
        <strain evidence="1">EGII</strain>
    </source>
</reference>
<name>A0A811U1Y6_CERCA</name>
<keyword evidence="2" id="KW-1185">Reference proteome</keyword>
<gene>
    <name evidence="1" type="ORF">CCAP1982_LOCUS1937</name>
</gene>
<evidence type="ECO:0000313" key="1">
    <source>
        <dbReference type="EMBL" id="CAD6993112.1"/>
    </source>
</evidence>
<proteinExistence type="predicted"/>